<feature type="region of interest" description="Disordered" evidence="1">
    <location>
        <begin position="1"/>
        <end position="55"/>
    </location>
</feature>
<dbReference type="OrthoDB" id="4768338at2759"/>
<dbReference type="Pfam" id="PF12224">
    <property type="entry name" value="Amidoligase_2"/>
    <property type="match status" value="1"/>
</dbReference>
<reference evidence="2" key="1">
    <citation type="submission" date="2022-09" db="EMBL/GenBank/DDBJ databases">
        <title>Fusarium specimens isolated from Avocado Roots.</title>
        <authorList>
            <person name="Stajich J."/>
            <person name="Roper C."/>
            <person name="Heimlech-Rivalta G."/>
        </authorList>
    </citation>
    <scope>NUCLEOTIDE SEQUENCE</scope>
    <source>
        <strain evidence="2">CF00136</strain>
    </source>
</reference>
<name>A0A9W8SI57_9HYPO</name>
<dbReference type="PANTHER" id="PTHR36847:SF1">
    <property type="entry name" value="AMIDOLIGASE ENZYME"/>
    <property type="match status" value="1"/>
</dbReference>
<protein>
    <recommendedName>
        <fullName evidence="4">Amidoligase enzyme</fullName>
    </recommendedName>
</protein>
<dbReference type="EMBL" id="JAOQAZ010000001">
    <property type="protein sequence ID" value="KAJ4272200.1"/>
    <property type="molecule type" value="Genomic_DNA"/>
</dbReference>
<gene>
    <name evidence="2" type="ORF">NW762_000911</name>
</gene>
<feature type="compositionally biased region" description="Low complexity" evidence="1">
    <location>
        <begin position="370"/>
        <end position="379"/>
    </location>
</feature>
<dbReference type="PANTHER" id="PTHR36847">
    <property type="entry name" value="AMIDOLIGASE ENZYME"/>
    <property type="match status" value="1"/>
</dbReference>
<dbReference type="InterPro" id="IPR022025">
    <property type="entry name" value="Amidoligase_2"/>
</dbReference>
<organism evidence="2 3">
    <name type="scientific">Fusarium torreyae</name>
    <dbReference type="NCBI Taxonomy" id="1237075"/>
    <lineage>
        <taxon>Eukaryota</taxon>
        <taxon>Fungi</taxon>
        <taxon>Dikarya</taxon>
        <taxon>Ascomycota</taxon>
        <taxon>Pezizomycotina</taxon>
        <taxon>Sordariomycetes</taxon>
        <taxon>Hypocreomycetidae</taxon>
        <taxon>Hypocreales</taxon>
        <taxon>Nectriaceae</taxon>
        <taxon>Fusarium</taxon>
    </lineage>
</organism>
<evidence type="ECO:0000256" key="1">
    <source>
        <dbReference type="SAM" id="MobiDB-lite"/>
    </source>
</evidence>
<keyword evidence="3" id="KW-1185">Reference proteome</keyword>
<comment type="caution">
    <text evidence="2">The sequence shown here is derived from an EMBL/GenBank/DDBJ whole genome shotgun (WGS) entry which is preliminary data.</text>
</comment>
<feature type="region of interest" description="Disordered" evidence="1">
    <location>
        <begin position="332"/>
        <end position="385"/>
    </location>
</feature>
<feature type="region of interest" description="Disordered" evidence="1">
    <location>
        <begin position="618"/>
        <end position="639"/>
    </location>
</feature>
<evidence type="ECO:0000313" key="2">
    <source>
        <dbReference type="EMBL" id="KAJ4272200.1"/>
    </source>
</evidence>
<accession>A0A9W8SI57</accession>
<evidence type="ECO:0008006" key="4">
    <source>
        <dbReference type="Google" id="ProtNLM"/>
    </source>
</evidence>
<dbReference type="Proteomes" id="UP001152049">
    <property type="component" value="Unassembled WGS sequence"/>
</dbReference>
<feature type="compositionally biased region" description="Polar residues" evidence="1">
    <location>
        <begin position="1"/>
        <end position="20"/>
    </location>
</feature>
<sequence length="639" mass="72997">MDKETFTSSPEAGIETNAQPTKEEKGKMPAKEHGETKADDSKQEDKHTRPPRVSFGVELEFLVPMRPKGTELDDNIPGIAPVTGENSGRDAVLKLLKKHGFRAKDDWGHELSREESTELPWIVKTDGSVEESGDRYVPPHYEAWDAVEVASPPMYACDEAYKLVSAVVRLLTTNLRARVNETCGLHVHVGNGPHQMDMRALRNYAALQWASEPVMSTLHCPTRSFARWTKSIRRCRGIRLTQGATADLARQHISQDPRFIPRYVGRARKLGEAPVASRAKLRQHVEQMQQEEQGNFYEPDWDSDDSDWEFWDSKPFERPKKTCQQRRQIETVPFEDFLGPSANDAQLDSESTRRELPPQISFPDSEWMRTGTSSSGSSLLDEKRTKRKDVSAQELLTNENLHFDRYPPIYDLGNRALVANTDLTWKAVAELLACDVGVHQVAFLMTEFEKGYTSNWEGQKRRELQPRRNKMYHGTVESRLAGGSLDAEWIAIWIKIQCRMLEWARDAEPSQLMRVFGNLSRDDHSKECTYDVLDFLSDLGLFTELKYCQQRLRRGEEAWFECMLMETDRTYEGLKDYVEIGFPARGESEDEAGSGWNPIISPRAENYIHWGQSPSNERFAWGDDSGESEGAPIQPLDLF</sequence>
<proteinExistence type="predicted"/>
<dbReference type="AlphaFoldDB" id="A0A9W8SI57"/>
<evidence type="ECO:0000313" key="3">
    <source>
        <dbReference type="Proteomes" id="UP001152049"/>
    </source>
</evidence>
<feature type="compositionally biased region" description="Basic and acidic residues" evidence="1">
    <location>
        <begin position="21"/>
        <end position="48"/>
    </location>
</feature>